<evidence type="ECO:0000313" key="1">
    <source>
        <dbReference type="EMBL" id="AFM54930.1"/>
    </source>
</evidence>
<dbReference type="GeneID" id="40235264"/>
<gene>
    <name evidence="1" type="primary">38</name>
    <name evidence="1" type="ORF">ASTRO_38</name>
</gene>
<dbReference type="KEGG" id="vg:40235264"/>
<sequence length="91" mass="9850">MSAEAYLGSAVPAKQLITEKILAAAETRGTPIVATIHWSVSDDKTVNFGTEEEPLYVCMWQQNLVLIEATVMVVPNEASLKELEEAASGRS</sequence>
<proteinExistence type="predicted"/>
<dbReference type="RefSeq" id="YP_009638496.1">
    <property type="nucleotide sequence ID" value="NC_042337.1"/>
</dbReference>
<protein>
    <submittedName>
        <fullName evidence="1">Uncharacterized protein</fullName>
    </submittedName>
</protein>
<evidence type="ECO:0000313" key="2">
    <source>
        <dbReference type="Proteomes" id="UP000002822"/>
    </source>
</evidence>
<organism evidence="1 2">
    <name type="scientific">Mycobacterium phage Astro</name>
    <dbReference type="NCBI Taxonomy" id="2902840"/>
    <lineage>
        <taxon>Viruses</taxon>
        <taxon>Duplodnaviria</taxon>
        <taxon>Heunggongvirae</taxon>
        <taxon>Uroviricota</taxon>
        <taxon>Caudoviricetes</taxon>
        <taxon>Fromanvirus</taxon>
        <taxon>Fromanvirus astro</taxon>
    </lineage>
</organism>
<keyword evidence="2" id="KW-1185">Reference proteome</keyword>
<dbReference type="Proteomes" id="UP000002822">
    <property type="component" value="Segment"/>
</dbReference>
<reference evidence="1 2" key="1">
    <citation type="submission" date="2012-05" db="EMBL/GenBank/DDBJ databases">
        <authorList>
            <person name="Asuzu C."/>
            <person name="Burnette T."/>
            <person name="Calcagno N."/>
            <person name="Carrig E."/>
            <person name="Collins A."/>
            <person name="Ekdahl R."/>
            <person name="Guziewicz A."/>
            <person name="Haney S."/>
            <person name="Hunt T."/>
            <person name="Kelsey C."/>
            <person name="Jackson L."/>
            <person name="Kelsey C."/>
            <person name="Korey C."/>
            <person name="Long B."/>
            <person name="McWhite B."/>
            <person name="Morris E."/>
            <person name="Murphy W."/>
            <person name="Oelsen M."/>
            <person name="Patel P."/>
            <person name="Pereira A."/>
            <person name="Perrin B."/>
            <person name="Pittman T."/>
            <person name="Robertson E."/>
            <person name="Scatterday A."/>
            <person name="Seacrist C."/>
            <person name="Segarra G."/>
            <person name="Smith E."/>
            <person name="Taha K."/>
            <person name="Zimmerman A."/>
            <person name="Bradley K.W."/>
            <person name="Khaja R."/>
            <person name="Lewis M.F."/>
            <person name="Barker L.P."/>
            <person name="Asai D.J."/>
            <person name="Bowman C.A."/>
            <person name="Russell D.A."/>
            <person name="Pope W.H."/>
            <person name="Jacobs-Sera D."/>
            <person name="Hendrix R.W."/>
            <person name="Hatfull G.F."/>
        </authorList>
    </citation>
    <scope>NUCLEOTIDE SEQUENCE [LARGE SCALE GENOMIC DNA]</scope>
</reference>
<dbReference type="EMBL" id="JX015524">
    <property type="protein sequence ID" value="AFM54930.1"/>
    <property type="molecule type" value="Genomic_DNA"/>
</dbReference>
<accession>I6S7B0</accession>
<name>I6S7B0_9CAUD</name>